<dbReference type="NCBIfam" id="TIGR03177">
    <property type="entry name" value="pilus_cpaB"/>
    <property type="match status" value="1"/>
</dbReference>
<organism evidence="3 4">
    <name type="scientific">Fulvimarina pelagi HTCC2506</name>
    <dbReference type="NCBI Taxonomy" id="314231"/>
    <lineage>
        <taxon>Bacteria</taxon>
        <taxon>Pseudomonadati</taxon>
        <taxon>Pseudomonadota</taxon>
        <taxon>Alphaproteobacteria</taxon>
        <taxon>Hyphomicrobiales</taxon>
        <taxon>Aurantimonadaceae</taxon>
        <taxon>Fulvimarina</taxon>
    </lineage>
</organism>
<gene>
    <name evidence="3" type="ORF">FP2506_10971</name>
</gene>
<dbReference type="InterPro" id="IPR031571">
    <property type="entry name" value="RcpC_dom"/>
</dbReference>
<feature type="transmembrane region" description="Helical" evidence="1">
    <location>
        <begin position="15"/>
        <end position="33"/>
    </location>
</feature>
<sequence length="282" mass="29870">MPQETRELSMNRSQIIVVGVAALAAIGAGLLALKVSTPSQQEPVIITAAPAQPPVKLEDVLISSGDVPMGMRFDNGLSWQKWPVDGIGEGFILKNDRPEAIDELNGSIARQAFFAGEPVRSSKLIQSDSGFMSALLPAGKRAVAVQIAAATAAGGFILPNDHVDVIMTRRVEGDGGANAKILTETVLRNLRVLAIDQTIEDAEGQRNVVGSVATLEVDGEQAEALTAAQQIADRFVLSLRSLADSIPGSPGYAAFLLAEEKARRGPVRIVRYGKVEDVKVPE</sequence>
<dbReference type="EMBL" id="AATP01000001">
    <property type="protein sequence ID" value="EAU43362.1"/>
    <property type="molecule type" value="Genomic_DNA"/>
</dbReference>
<evidence type="ECO:0000259" key="2">
    <source>
        <dbReference type="SMART" id="SM00858"/>
    </source>
</evidence>
<keyword evidence="1" id="KW-0812">Transmembrane</keyword>
<dbReference type="InterPro" id="IPR017592">
    <property type="entry name" value="Pilus_assmbl_Flp-typ_CpaB"/>
</dbReference>
<dbReference type="AlphaFoldDB" id="Q0G4Q2"/>
<dbReference type="Proteomes" id="UP000004310">
    <property type="component" value="Unassembled WGS sequence"/>
</dbReference>
<evidence type="ECO:0000256" key="1">
    <source>
        <dbReference type="SAM" id="Phobius"/>
    </source>
</evidence>
<reference evidence="3 4" key="1">
    <citation type="journal article" date="2010" name="J. Bacteriol.">
        <title>Genome sequence of Fulvimarina pelagi HTCC2506T, a Mn(II)-oxidizing alphaproteobacterium possessing an aerobic anoxygenic photosynthetic gene cluster and Xanthorhodopsin.</title>
        <authorList>
            <person name="Kang I."/>
            <person name="Oh H.M."/>
            <person name="Lim S.I."/>
            <person name="Ferriera S."/>
            <person name="Giovannoni S.J."/>
            <person name="Cho J.C."/>
        </authorList>
    </citation>
    <scope>NUCLEOTIDE SEQUENCE [LARGE SCALE GENOMIC DNA]</scope>
    <source>
        <strain evidence="3 4">HTCC2506</strain>
    </source>
</reference>
<evidence type="ECO:0000313" key="3">
    <source>
        <dbReference type="EMBL" id="EAU43362.1"/>
    </source>
</evidence>
<keyword evidence="4" id="KW-1185">Reference proteome</keyword>
<evidence type="ECO:0000313" key="4">
    <source>
        <dbReference type="Proteomes" id="UP000004310"/>
    </source>
</evidence>
<protein>
    <submittedName>
        <fullName evidence="3">Pilus assembly protein cpaB</fullName>
    </submittedName>
</protein>
<proteinExistence type="predicted"/>
<dbReference type="SMART" id="SM00858">
    <property type="entry name" value="SAF"/>
    <property type="match status" value="1"/>
</dbReference>
<feature type="domain" description="SAF" evidence="2">
    <location>
        <begin position="58"/>
        <end position="125"/>
    </location>
</feature>
<accession>Q0G4Q2</accession>
<keyword evidence="1" id="KW-0472">Membrane</keyword>
<dbReference type="HOGENOM" id="CLU_057068_1_1_5"/>
<comment type="caution">
    <text evidence="3">The sequence shown here is derived from an EMBL/GenBank/DDBJ whole genome shotgun (WGS) entry which is preliminary data.</text>
</comment>
<keyword evidence="1" id="KW-1133">Transmembrane helix</keyword>
<dbReference type="InterPro" id="IPR013974">
    <property type="entry name" value="SAF"/>
</dbReference>
<dbReference type="CDD" id="cd11614">
    <property type="entry name" value="SAF_CpaB_FlgA_like"/>
    <property type="match status" value="1"/>
</dbReference>
<dbReference type="STRING" id="217511.GCA_001463845_00943"/>
<dbReference type="eggNOG" id="COG3745">
    <property type="taxonomic scope" value="Bacteria"/>
</dbReference>
<dbReference type="Pfam" id="PF16976">
    <property type="entry name" value="RcpC"/>
    <property type="match status" value="1"/>
</dbReference>
<name>Q0G4Q2_9HYPH</name>